<reference evidence="2" key="2">
    <citation type="submission" date="2015-01" db="EMBL/GenBank/DDBJ databases">
        <title>Evolutionary Origins and Diversification of the Mycorrhizal Mutualists.</title>
        <authorList>
            <consortium name="DOE Joint Genome Institute"/>
            <consortium name="Mycorrhizal Genomics Consortium"/>
            <person name="Kohler A."/>
            <person name="Kuo A."/>
            <person name="Nagy L.G."/>
            <person name="Floudas D."/>
            <person name="Copeland A."/>
            <person name="Barry K.W."/>
            <person name="Cichocki N."/>
            <person name="Veneault-Fourrey C."/>
            <person name="LaButti K."/>
            <person name="Lindquist E.A."/>
            <person name="Lipzen A."/>
            <person name="Lundell T."/>
            <person name="Morin E."/>
            <person name="Murat C."/>
            <person name="Riley R."/>
            <person name="Ohm R."/>
            <person name="Sun H."/>
            <person name="Tunlid A."/>
            <person name="Henrissat B."/>
            <person name="Grigoriev I.V."/>
            <person name="Hibbett D.S."/>
            <person name="Martin F."/>
        </authorList>
    </citation>
    <scope>NUCLEOTIDE SEQUENCE [LARGE SCALE GENOMIC DNA]</scope>
    <source>
        <strain evidence="2">h7</strain>
    </source>
</reference>
<dbReference type="EMBL" id="KN831894">
    <property type="protein sequence ID" value="KIM34644.1"/>
    <property type="molecule type" value="Genomic_DNA"/>
</dbReference>
<proteinExistence type="predicted"/>
<dbReference type="HOGENOM" id="CLU_2867880_0_0_1"/>
<dbReference type="Proteomes" id="UP000053424">
    <property type="component" value="Unassembled WGS sequence"/>
</dbReference>
<protein>
    <submittedName>
        <fullName evidence="1">Uncharacterized protein</fullName>
    </submittedName>
</protein>
<accession>A0A0C3BRH7</accession>
<gene>
    <name evidence="1" type="ORF">M413DRAFT_33139</name>
</gene>
<organism evidence="1 2">
    <name type="scientific">Hebeloma cylindrosporum</name>
    <dbReference type="NCBI Taxonomy" id="76867"/>
    <lineage>
        <taxon>Eukaryota</taxon>
        <taxon>Fungi</taxon>
        <taxon>Dikarya</taxon>
        <taxon>Basidiomycota</taxon>
        <taxon>Agaricomycotina</taxon>
        <taxon>Agaricomycetes</taxon>
        <taxon>Agaricomycetidae</taxon>
        <taxon>Agaricales</taxon>
        <taxon>Agaricineae</taxon>
        <taxon>Hymenogastraceae</taxon>
        <taxon>Hebeloma</taxon>
    </lineage>
</organism>
<name>A0A0C3BRH7_HEBCY</name>
<reference evidence="1 2" key="1">
    <citation type="submission" date="2014-04" db="EMBL/GenBank/DDBJ databases">
        <authorList>
            <consortium name="DOE Joint Genome Institute"/>
            <person name="Kuo A."/>
            <person name="Gay G."/>
            <person name="Dore J."/>
            <person name="Kohler A."/>
            <person name="Nagy L.G."/>
            <person name="Floudas D."/>
            <person name="Copeland A."/>
            <person name="Barry K.W."/>
            <person name="Cichocki N."/>
            <person name="Veneault-Fourrey C."/>
            <person name="LaButti K."/>
            <person name="Lindquist E.A."/>
            <person name="Lipzen A."/>
            <person name="Lundell T."/>
            <person name="Morin E."/>
            <person name="Murat C."/>
            <person name="Sun H."/>
            <person name="Tunlid A."/>
            <person name="Henrissat B."/>
            <person name="Grigoriev I.V."/>
            <person name="Hibbett D.S."/>
            <person name="Martin F."/>
            <person name="Nordberg H.P."/>
            <person name="Cantor M.N."/>
            <person name="Hua S.X."/>
        </authorList>
    </citation>
    <scope>NUCLEOTIDE SEQUENCE [LARGE SCALE GENOMIC DNA]</scope>
    <source>
        <strain evidence="2">h7</strain>
    </source>
</reference>
<evidence type="ECO:0000313" key="1">
    <source>
        <dbReference type="EMBL" id="KIM34644.1"/>
    </source>
</evidence>
<sequence length="64" mass="7394">MLAHRQCSRHLCNEERTAHSFIVIRDCWKQKAGAQHLNQRVASTSSLGNLAEDSSYFMAKRWAF</sequence>
<evidence type="ECO:0000313" key="2">
    <source>
        <dbReference type="Proteomes" id="UP000053424"/>
    </source>
</evidence>
<keyword evidence="2" id="KW-1185">Reference proteome</keyword>
<dbReference type="AlphaFoldDB" id="A0A0C3BRH7"/>